<keyword evidence="1" id="KW-1133">Transmembrane helix</keyword>
<evidence type="ECO:0000256" key="1">
    <source>
        <dbReference type="SAM" id="Phobius"/>
    </source>
</evidence>
<evidence type="ECO:0000313" key="2">
    <source>
        <dbReference type="EMBL" id="ACR36990.1"/>
    </source>
</evidence>
<dbReference type="AlphaFoldDB" id="C4J740"/>
<organism evidence="2">
    <name type="scientific">Zea mays</name>
    <name type="common">Maize</name>
    <dbReference type="NCBI Taxonomy" id="4577"/>
    <lineage>
        <taxon>Eukaryota</taxon>
        <taxon>Viridiplantae</taxon>
        <taxon>Streptophyta</taxon>
        <taxon>Embryophyta</taxon>
        <taxon>Tracheophyta</taxon>
        <taxon>Spermatophyta</taxon>
        <taxon>Magnoliopsida</taxon>
        <taxon>Liliopsida</taxon>
        <taxon>Poales</taxon>
        <taxon>Poaceae</taxon>
        <taxon>PACMAD clade</taxon>
        <taxon>Panicoideae</taxon>
        <taxon>Andropogonodae</taxon>
        <taxon>Andropogoneae</taxon>
        <taxon>Tripsacinae</taxon>
        <taxon>Zea</taxon>
    </lineage>
</organism>
<reference evidence="2" key="2">
    <citation type="submission" date="2012-06" db="EMBL/GenBank/DDBJ databases">
        <authorList>
            <person name="Yu Y."/>
            <person name="Currie J."/>
            <person name="Lomeli R."/>
            <person name="Angelova A."/>
            <person name="Collura K."/>
            <person name="Wissotski M."/>
            <person name="Campos D."/>
            <person name="Kudrna D."/>
            <person name="Golser W."/>
            <person name="Ashely E."/>
            <person name="Descour A."/>
            <person name="Fernandes J."/>
            <person name="Soderlund C."/>
            <person name="Walbot V."/>
        </authorList>
    </citation>
    <scope>NUCLEOTIDE SEQUENCE</scope>
    <source>
        <strain evidence="2">B73</strain>
    </source>
</reference>
<keyword evidence="1" id="KW-0472">Membrane</keyword>
<reference evidence="2" key="1">
    <citation type="journal article" date="2009" name="PLoS Genet.">
        <title>Sequencing, mapping, and analysis of 27,455 maize full-length cDNAs.</title>
        <authorList>
            <person name="Soderlund C."/>
            <person name="Descour A."/>
            <person name="Kudrna D."/>
            <person name="Bomhoff M."/>
            <person name="Boyd L."/>
            <person name="Currie J."/>
            <person name="Angelova A."/>
            <person name="Collura K."/>
            <person name="Wissotski M."/>
            <person name="Ashley E."/>
            <person name="Morrow D."/>
            <person name="Fernandes J."/>
            <person name="Walbot V."/>
            <person name="Yu Y."/>
        </authorList>
    </citation>
    <scope>NUCLEOTIDE SEQUENCE</scope>
    <source>
        <strain evidence="2">B73</strain>
    </source>
</reference>
<accession>C4J740</accession>
<dbReference type="EMBL" id="BT086637">
    <property type="protein sequence ID" value="ACR36990.1"/>
    <property type="molecule type" value="mRNA"/>
</dbReference>
<keyword evidence="1" id="KW-0812">Transmembrane</keyword>
<protein>
    <submittedName>
        <fullName evidence="2">Uncharacterized protein</fullName>
    </submittedName>
</protein>
<proteinExistence type="evidence at transcript level"/>
<sequence length="124" mass="13519">MQFCHDNIAFISNTTHLVPSKHHHTNLKLTSTNSDTRNIISVPSTAENDLGLFLFFLLLLVLLILGSGILVLLILGHQVVHVTLCLGELHLIHTLACVPVQESLPPEHGRELLADAAEHLLDGG</sequence>
<name>C4J740_MAIZE</name>
<feature type="transmembrane region" description="Helical" evidence="1">
    <location>
        <begin position="52"/>
        <end position="75"/>
    </location>
</feature>